<dbReference type="AlphaFoldDB" id="A0A067N8I9"/>
<organism evidence="3 4">
    <name type="scientific">Pleurotus ostreatus (strain PC15)</name>
    <name type="common">Oyster mushroom</name>
    <dbReference type="NCBI Taxonomy" id="1137138"/>
    <lineage>
        <taxon>Eukaryota</taxon>
        <taxon>Fungi</taxon>
        <taxon>Dikarya</taxon>
        <taxon>Basidiomycota</taxon>
        <taxon>Agaricomycotina</taxon>
        <taxon>Agaricomycetes</taxon>
        <taxon>Agaricomycetidae</taxon>
        <taxon>Agaricales</taxon>
        <taxon>Pleurotineae</taxon>
        <taxon>Pleurotaceae</taxon>
        <taxon>Pleurotus</taxon>
    </lineage>
</organism>
<feature type="compositionally biased region" description="Basic residues" evidence="1">
    <location>
        <begin position="206"/>
        <end position="215"/>
    </location>
</feature>
<feature type="signal peptide" evidence="2">
    <location>
        <begin position="1"/>
        <end position="16"/>
    </location>
</feature>
<reference evidence="4" key="1">
    <citation type="journal article" date="2014" name="Proc. Natl. Acad. Sci. U.S.A.">
        <title>Extensive sampling of basidiomycete genomes demonstrates inadequacy of the white-rot/brown-rot paradigm for wood decay fungi.</title>
        <authorList>
            <person name="Riley R."/>
            <person name="Salamov A.A."/>
            <person name="Brown D.W."/>
            <person name="Nagy L.G."/>
            <person name="Floudas D."/>
            <person name="Held B.W."/>
            <person name="Levasseur A."/>
            <person name="Lombard V."/>
            <person name="Morin E."/>
            <person name="Otillar R."/>
            <person name="Lindquist E.A."/>
            <person name="Sun H."/>
            <person name="LaButti K.M."/>
            <person name="Schmutz J."/>
            <person name="Jabbour D."/>
            <person name="Luo H."/>
            <person name="Baker S.E."/>
            <person name="Pisabarro A.G."/>
            <person name="Walton J.D."/>
            <person name="Blanchette R.A."/>
            <person name="Henrissat B."/>
            <person name="Martin F."/>
            <person name="Cullen D."/>
            <person name="Hibbett D.S."/>
            <person name="Grigoriev I.V."/>
        </authorList>
    </citation>
    <scope>NUCLEOTIDE SEQUENCE [LARGE SCALE GENOMIC DNA]</scope>
    <source>
        <strain evidence="4">PC15</strain>
    </source>
</reference>
<sequence length="215" mass="23406">MVVVEVLVVRAVVVVATSCCRQPILHSTRTGATATKSPDGDDFDGGNSSKACGKWQKVGWRETAPCSSYMPVGKADGAVSYKRGRDRELGALGAMDGWRDELGIEKRGRTGQLTCYVCDWQTTPGTSTSTKRQPGDSLERQTADYPSTVTLRRHYGHCHRAPCAHSQGSLREAASATNTERGVEALERGTPRERKIEPAKEATGKTIKRRRGRGE</sequence>
<evidence type="ECO:0000313" key="3">
    <source>
        <dbReference type="EMBL" id="KDQ24174.1"/>
    </source>
</evidence>
<gene>
    <name evidence="3" type="ORF">PLEOSDRAFT_170734</name>
</gene>
<protein>
    <recommendedName>
        <fullName evidence="5">Secreted protein</fullName>
    </recommendedName>
</protein>
<feature type="region of interest" description="Disordered" evidence="1">
    <location>
        <begin position="162"/>
        <end position="215"/>
    </location>
</feature>
<feature type="chain" id="PRO_5001642005" description="Secreted protein" evidence="2">
    <location>
        <begin position="17"/>
        <end position="215"/>
    </location>
</feature>
<evidence type="ECO:0008006" key="5">
    <source>
        <dbReference type="Google" id="ProtNLM"/>
    </source>
</evidence>
<proteinExistence type="predicted"/>
<dbReference type="HOGENOM" id="CLU_1283736_0_0_1"/>
<evidence type="ECO:0000313" key="4">
    <source>
        <dbReference type="Proteomes" id="UP000027073"/>
    </source>
</evidence>
<dbReference type="Proteomes" id="UP000027073">
    <property type="component" value="Unassembled WGS sequence"/>
</dbReference>
<feature type="compositionally biased region" description="Basic and acidic residues" evidence="1">
    <location>
        <begin position="181"/>
        <end position="203"/>
    </location>
</feature>
<dbReference type="InParanoid" id="A0A067N8I9"/>
<dbReference type="VEuPathDB" id="FungiDB:PLEOSDRAFT_170734"/>
<keyword evidence="2" id="KW-0732">Signal</keyword>
<evidence type="ECO:0000256" key="2">
    <source>
        <dbReference type="SAM" id="SignalP"/>
    </source>
</evidence>
<dbReference type="EMBL" id="KL198012">
    <property type="protein sequence ID" value="KDQ24174.1"/>
    <property type="molecule type" value="Genomic_DNA"/>
</dbReference>
<name>A0A067N8I9_PLEO1</name>
<evidence type="ECO:0000256" key="1">
    <source>
        <dbReference type="SAM" id="MobiDB-lite"/>
    </source>
</evidence>
<accession>A0A067N8I9</accession>